<evidence type="ECO:0000313" key="1">
    <source>
        <dbReference type="EMBL" id="MFM9329015.1"/>
    </source>
</evidence>
<comment type="caution">
    <text evidence="1">The sequence shown here is derived from an EMBL/GenBank/DDBJ whole genome shotgun (WGS) entry which is preliminary data.</text>
</comment>
<keyword evidence="2" id="KW-1185">Reference proteome</keyword>
<protein>
    <submittedName>
        <fullName evidence="1">Uncharacterized protein</fullName>
    </submittedName>
</protein>
<evidence type="ECO:0000313" key="2">
    <source>
        <dbReference type="Proteomes" id="UP001631969"/>
    </source>
</evidence>
<gene>
    <name evidence="1" type="ORF">ACI1P1_12030</name>
</gene>
<sequence>MANSEAKLSSKPDSRGKWFYDCAECTKGGNGDKSCGAGSAVKKVRMGGCFLGELLPKYIK</sequence>
<name>A0ACC7NXX2_9BACL</name>
<dbReference type="Proteomes" id="UP001631969">
    <property type="component" value="Unassembled WGS sequence"/>
</dbReference>
<dbReference type="EMBL" id="JBJURJ010000007">
    <property type="protein sequence ID" value="MFM9329015.1"/>
    <property type="molecule type" value="Genomic_DNA"/>
</dbReference>
<reference evidence="1" key="1">
    <citation type="submission" date="2024-12" db="EMBL/GenBank/DDBJ databases">
        <authorList>
            <person name="Wu N."/>
        </authorList>
    </citation>
    <scope>NUCLEOTIDE SEQUENCE</scope>
    <source>
        <strain evidence="1">P15</strain>
    </source>
</reference>
<accession>A0ACC7NXX2</accession>
<proteinExistence type="predicted"/>
<organism evidence="1 2">
    <name type="scientific">Paenibacillus mesotrionivorans</name>
    <dbReference type="NCBI Taxonomy" id="3160968"/>
    <lineage>
        <taxon>Bacteria</taxon>
        <taxon>Bacillati</taxon>
        <taxon>Bacillota</taxon>
        <taxon>Bacilli</taxon>
        <taxon>Bacillales</taxon>
        <taxon>Paenibacillaceae</taxon>
        <taxon>Paenibacillus</taxon>
    </lineage>
</organism>